<sequence>MNGLLIFLIGFSGLSYNNADMLNCAVRVTPKQKQDQTLITEKLSIGASFGITMKFCEIKDQFSTFFGGHGGLTFNHCFFLGVGGYGLLNEIETTPAPPWGVNSLELGYGGIIIEYINQPHRLVHLSFNSLIGGGSICSCDDPYYWDEDAFFIWEPGINVILNITKNVRMGIGGSYRYVSGVQMNGLQNSDLKGASVLLTFKFGRF</sequence>
<gene>
    <name evidence="1" type="ORF">ENI34_00140</name>
</gene>
<reference evidence="1" key="1">
    <citation type="journal article" date="2020" name="mSystems">
        <title>Genome- and Community-Level Interaction Insights into Carbon Utilization and Element Cycling Functions of Hydrothermarchaeota in Hydrothermal Sediment.</title>
        <authorList>
            <person name="Zhou Z."/>
            <person name="Liu Y."/>
            <person name="Xu W."/>
            <person name="Pan J."/>
            <person name="Luo Z.H."/>
            <person name="Li M."/>
        </authorList>
    </citation>
    <scope>NUCLEOTIDE SEQUENCE</scope>
    <source>
        <strain evidence="1">HyVt-388</strain>
    </source>
</reference>
<dbReference type="EMBL" id="DRIG01000002">
    <property type="protein sequence ID" value="HEC77534.1"/>
    <property type="molecule type" value="Genomic_DNA"/>
</dbReference>
<accession>A0A9C9EK65</accession>
<name>A0A9C9EK65_UNCW3</name>
<protein>
    <submittedName>
        <fullName evidence="1">Uncharacterized protein</fullName>
    </submittedName>
</protein>
<dbReference type="Proteomes" id="UP000885826">
    <property type="component" value="Unassembled WGS sequence"/>
</dbReference>
<proteinExistence type="predicted"/>
<comment type="caution">
    <text evidence="1">The sequence shown here is derived from an EMBL/GenBank/DDBJ whole genome shotgun (WGS) entry which is preliminary data.</text>
</comment>
<evidence type="ECO:0000313" key="2">
    <source>
        <dbReference type="Proteomes" id="UP000885826"/>
    </source>
</evidence>
<evidence type="ECO:0000313" key="1">
    <source>
        <dbReference type="EMBL" id="HEC77534.1"/>
    </source>
</evidence>
<dbReference type="AlphaFoldDB" id="A0A9C9EK65"/>
<organism evidence="1 2">
    <name type="scientific">candidate division WOR-3 bacterium</name>
    <dbReference type="NCBI Taxonomy" id="2052148"/>
    <lineage>
        <taxon>Bacteria</taxon>
        <taxon>Bacteria division WOR-3</taxon>
    </lineage>
</organism>